<evidence type="ECO:0000313" key="2">
    <source>
        <dbReference type="Proteomes" id="UP000002430"/>
    </source>
</evidence>
<accession>Q1MQ46</accession>
<keyword evidence="1" id="KW-0449">Lipoprotein</keyword>
<evidence type="ECO:0000313" key="1">
    <source>
        <dbReference type="EMBL" id="CAJ54881.1"/>
    </source>
</evidence>
<dbReference type="Gene3D" id="3.40.50.2300">
    <property type="match status" value="2"/>
</dbReference>
<dbReference type="KEGG" id="lip:LI0827"/>
<organism evidence="1 2">
    <name type="scientific">Lawsonia intracellularis (strain PHE/MN1-00)</name>
    <dbReference type="NCBI Taxonomy" id="363253"/>
    <lineage>
        <taxon>Bacteria</taxon>
        <taxon>Pseudomonadati</taxon>
        <taxon>Thermodesulfobacteriota</taxon>
        <taxon>Desulfovibrionia</taxon>
        <taxon>Desulfovibrionales</taxon>
        <taxon>Desulfovibrionaceae</taxon>
        <taxon>Lawsonia</taxon>
    </lineage>
</organism>
<dbReference type="PROSITE" id="PS51257">
    <property type="entry name" value="PROKAR_LIPOPROTEIN"/>
    <property type="match status" value="1"/>
</dbReference>
<dbReference type="STRING" id="363253.LI0827"/>
<protein>
    <submittedName>
        <fullName evidence="1">Hypothetical lipoprotein</fullName>
    </submittedName>
</protein>
<keyword evidence="2" id="KW-1185">Reference proteome</keyword>
<dbReference type="CDD" id="cd06339">
    <property type="entry name" value="PBP1_YraM_LppC_lipoprotein-like"/>
    <property type="match status" value="1"/>
</dbReference>
<dbReference type="eggNOG" id="COG0683">
    <property type="taxonomic scope" value="Bacteria"/>
</dbReference>
<sequence length="671" mass="75575">MKIKLLQKICIILFLINYSLISGCSSTKIVVPEGNSSDLLEKTQDIKSIEDQDRNISAQAEEAWKNNNMLEAQRLYRIVVTQSNLTAFERNSAWERLIKSSIANNHFHIALEFLTQWKLSDPTANMQPVWQDSWGIAVLKSSRVQAISHAQQVWEDASLPIPLRGIAGGVLMILSPKENKTLIASKLSELYKHSDHANCMMLEQRLFTLLSNSSSEELLALEFLTGPERDFMYPWSIIILDVLRREWPSKTNRTAELLGKINYPGVFSDSSLLASAIHVAEPKSLLVDHTNILFSPGCYALVLPMSGPYSSIGWNIAKGANAAQEELISAGVDVEVVIINSEAVGWLEKLEQLPQKCIIVGGPLQAEIYAAIREKNILSNKIFFTFLPSIGEGDEGITAWRFFSSPEDQILALLRFSHELDITMCGVLYPEDGYGRKMTELFVKLAEQSGISVMTTGYNPHDTSSWSKLLANVTKTRMIGKVPVPSTPFQAVFLPDSWKNIEVLLPYLFFQGEDRLVLMGTNLWEQGLSHGEKNFIRNMDLAVFPGSWNKSTPNATAAMLIERFTMDNQEEPDFWVGLGYDFIRFSSALNIHEVNWQASQVNKSIEKAQQMDWSIAPIYWENGKAQQKLFLFYPTSSGGKLLNTNLFKKRLDAIKKRHLKRVSAAEREVSK</sequence>
<dbReference type="Proteomes" id="UP000002430">
    <property type="component" value="Chromosome"/>
</dbReference>
<dbReference type="InterPro" id="IPR028082">
    <property type="entry name" value="Peripla_BP_I"/>
</dbReference>
<reference evidence="1 2" key="1">
    <citation type="submission" date="2005-11" db="EMBL/GenBank/DDBJ databases">
        <title>The complete genome sequence of Lawsonia intracellularis: the causative agent of proliferative enteropathy.</title>
        <authorList>
            <person name="Kaur K."/>
            <person name="Zhang Q."/>
            <person name="Beckler D."/>
            <person name="Munir S."/>
            <person name="Li L."/>
            <person name="Kinsley K."/>
            <person name="Herron L."/>
            <person name="Peterson A."/>
            <person name="May B."/>
            <person name="Singh S."/>
            <person name="Gebhart C."/>
            <person name="Kapur V."/>
        </authorList>
    </citation>
    <scope>NUCLEOTIDE SEQUENCE [LARGE SCALE GENOMIC DNA]</scope>
    <source>
        <strain evidence="1 2">PHE/MN1-00</strain>
    </source>
</reference>
<gene>
    <name evidence="1" type="ordered locus">LI0827</name>
</gene>
<dbReference type="EMBL" id="AM180252">
    <property type="protein sequence ID" value="CAJ54881.1"/>
    <property type="molecule type" value="Genomic_DNA"/>
</dbReference>
<dbReference type="SUPFAM" id="SSF53822">
    <property type="entry name" value="Periplasmic binding protein-like I"/>
    <property type="match status" value="1"/>
</dbReference>
<dbReference type="OrthoDB" id="5410879at2"/>
<name>Q1MQ46_LAWIP</name>
<proteinExistence type="predicted"/>
<dbReference type="AlphaFoldDB" id="Q1MQ46"/>
<dbReference type="HOGENOM" id="CLU_024305_0_0_7"/>
<dbReference type="RefSeq" id="WP_011526910.1">
    <property type="nucleotide sequence ID" value="NC_008011.1"/>
</dbReference>